<protein>
    <submittedName>
        <fullName evidence="1">Uncharacterized protein</fullName>
    </submittedName>
</protein>
<organism evidence="1 2">
    <name type="scientific">Metschnikowia aff. pulcherrima</name>
    <dbReference type="NCBI Taxonomy" id="2163413"/>
    <lineage>
        <taxon>Eukaryota</taxon>
        <taxon>Fungi</taxon>
        <taxon>Dikarya</taxon>
        <taxon>Ascomycota</taxon>
        <taxon>Saccharomycotina</taxon>
        <taxon>Pichiomycetes</taxon>
        <taxon>Metschnikowiaceae</taxon>
        <taxon>Metschnikowia</taxon>
    </lineage>
</organism>
<dbReference type="EMBL" id="CP034458">
    <property type="protein sequence ID" value="QBM88750.1"/>
    <property type="molecule type" value="Genomic_DNA"/>
</dbReference>
<sequence length="288" mass="32119">MSHSDADGSHEEVTSQIITPEILDELYTEFTQLFQGHLTDPTDADPLEGSILLKTDMNLYLNRLAEDFLPMKTSYNMPLASNSHRGFDPELALGHVLRIVKEGTADKTDILIILRSGILRGNITRKHLDTMKPVGRDKLRASMRKLEVRVHVPGQTLPFNNMNVARFMTLFPGHIFSILSKSNCESSVSRVLSQSVRDKVPARLRFLNVAALSIVLENDEDKQKLLRLALLVNNDFSENIAKLTGRRGKADINKTLQSQQHLGPNMSAFVKGSCEESDLISALAESNL</sequence>
<keyword evidence="2" id="KW-1185">Reference proteome</keyword>
<reference evidence="2" key="1">
    <citation type="submission" date="2019-03" db="EMBL/GenBank/DDBJ databases">
        <title>Snf2 controls pulcherriminic acid biosynthesis and connects pigmentation and antifungal activity of the yeast Metschnikowia pulcherrima.</title>
        <authorList>
            <person name="Gore-Lloyd D."/>
            <person name="Sumann I."/>
            <person name="Brachmann A.O."/>
            <person name="Schneeberger K."/>
            <person name="Ortiz-Merino R.A."/>
            <person name="Moreno-Beltran M."/>
            <person name="Schlaefli M."/>
            <person name="Kirner P."/>
            <person name="Santos Kron A."/>
            <person name="Wolfe K.H."/>
            <person name="Piel J."/>
            <person name="Ahrens C.H."/>
            <person name="Henk D."/>
            <person name="Freimoser F.M."/>
        </authorList>
    </citation>
    <scope>NUCLEOTIDE SEQUENCE [LARGE SCALE GENOMIC DNA]</scope>
    <source>
        <strain evidence="2">APC 1.2</strain>
    </source>
</reference>
<gene>
    <name evidence="1" type="ORF">METSCH_C07300</name>
</gene>
<evidence type="ECO:0000313" key="1">
    <source>
        <dbReference type="EMBL" id="QBM88750.1"/>
    </source>
</evidence>
<dbReference type="Proteomes" id="UP000292447">
    <property type="component" value="Chromosome III"/>
</dbReference>
<name>A0A4P6XN62_9ASCO</name>
<evidence type="ECO:0000313" key="2">
    <source>
        <dbReference type="Proteomes" id="UP000292447"/>
    </source>
</evidence>
<accession>A0A4P6XN62</accession>
<proteinExistence type="predicted"/>
<dbReference type="AlphaFoldDB" id="A0A4P6XN62"/>